<evidence type="ECO:0000313" key="2">
    <source>
        <dbReference type="EMBL" id="UOO79543.1"/>
    </source>
</evidence>
<dbReference type="InterPro" id="IPR029055">
    <property type="entry name" value="Ntn_hydrolases_N"/>
</dbReference>
<dbReference type="Proteomes" id="UP000829756">
    <property type="component" value="Chromosome"/>
</dbReference>
<reference evidence="2" key="2">
    <citation type="submission" date="2021-12" db="EMBL/GenBank/DDBJ databases">
        <authorList>
            <person name="Veyrier F.J."/>
        </authorList>
    </citation>
    <scope>NUCLEOTIDE SEQUENCE</scope>
    <source>
        <strain evidence="2">1258/02</strain>
    </source>
</reference>
<name>A0AAE9GXJ7_9NEIS</name>
<sequence length="244" mass="26831">MTYCAALNLKEGMVFASDTRTNAGVDHISTFKKMYTFGVDGERSIIMLTAGNLATSQAVVNLLRSGIAQGSAPNLLNLPSLFDCAMLVGEQASSVAKTSQHRAHMQEGFGSNFLLGGQINGQPQELYQIYQEGNCISATEDTPFFQIGESKYGKPILDRSINHESSLEDAVRALLVSFDSTIRSNLSVGFPIDLMVYRRNSCTLPAGIRVDDSDPYLHNIRAQWSEGLKAILQQFDVPPDYYFK</sequence>
<dbReference type="Proteomes" id="UP000294721">
    <property type="component" value="Unassembled WGS sequence"/>
</dbReference>
<dbReference type="Gene3D" id="3.60.20.10">
    <property type="entry name" value="Glutamine Phosphoribosylpyrophosphate, subunit 1, domain 1"/>
    <property type="match status" value="1"/>
</dbReference>
<dbReference type="InterPro" id="IPR016545">
    <property type="entry name" value="UCP009120_prtse"/>
</dbReference>
<dbReference type="GO" id="GO:0005839">
    <property type="term" value="C:proteasome core complex"/>
    <property type="evidence" value="ECO:0007669"/>
    <property type="project" value="InterPro"/>
</dbReference>
<keyword evidence="1" id="KW-0647">Proteasome</keyword>
<organism evidence="2 4">
    <name type="scientific">Uruburuella suis</name>
    <dbReference type="NCBI Taxonomy" id="252130"/>
    <lineage>
        <taxon>Bacteria</taxon>
        <taxon>Pseudomonadati</taxon>
        <taxon>Pseudomonadota</taxon>
        <taxon>Betaproteobacteria</taxon>
        <taxon>Neisseriales</taxon>
        <taxon>Neisseriaceae</taxon>
        <taxon>Uruburuella</taxon>
    </lineage>
</organism>
<keyword evidence="1" id="KW-0645">Protease</keyword>
<dbReference type="SUPFAM" id="SSF56235">
    <property type="entry name" value="N-terminal nucleophile aminohydrolases (Ntn hydrolases)"/>
    <property type="match status" value="1"/>
</dbReference>
<dbReference type="RefSeq" id="WP_132953706.1">
    <property type="nucleotide sequence ID" value="NZ_CP091507.1"/>
</dbReference>
<dbReference type="PIRSF" id="PIRSF009120">
    <property type="entry name" value="UCP009120_prtse"/>
    <property type="match status" value="1"/>
</dbReference>
<reference evidence="2" key="3">
    <citation type="journal article" date="2022" name="Res Sq">
        <title>Evolution of multicellular longitudinally dividing oral cavity symbionts (Neisseriaceae).</title>
        <authorList>
            <person name="Nyongesa S."/>
            <person name="Weber P."/>
            <person name="Bernet E."/>
            <person name="Pullido F."/>
            <person name="Nieckarz M."/>
            <person name="Delaby M."/>
            <person name="Nieves C."/>
            <person name="Viehboeck T."/>
            <person name="Krause N."/>
            <person name="Rivera-Millot A."/>
            <person name="Nakamura A."/>
            <person name="Vischer N."/>
            <person name="VanNieuwenhze M."/>
            <person name="Brun Y."/>
            <person name="Cava F."/>
            <person name="Bulgheresi S."/>
            <person name="Veyrier F."/>
        </authorList>
    </citation>
    <scope>NUCLEOTIDE SEQUENCE</scope>
    <source>
        <strain evidence="2">1258/02</strain>
    </source>
</reference>
<reference evidence="1 3" key="1">
    <citation type="submission" date="2019-03" db="EMBL/GenBank/DDBJ databases">
        <title>Genomic Encyclopedia of Type Strains, Phase IV (KMG-IV): sequencing the most valuable type-strain genomes for metagenomic binning, comparative biology and taxonomic classification.</title>
        <authorList>
            <person name="Goeker M."/>
        </authorList>
    </citation>
    <scope>NUCLEOTIDE SEQUENCE [LARGE SCALE GENOMIC DNA]</scope>
    <source>
        <strain evidence="1 3">DSM 17474</strain>
    </source>
</reference>
<proteinExistence type="predicted"/>
<dbReference type="AlphaFoldDB" id="A0AAE9GXJ7"/>
<dbReference type="GO" id="GO:0008233">
    <property type="term" value="F:peptidase activity"/>
    <property type="evidence" value="ECO:0007669"/>
    <property type="project" value="UniProtKB-KW"/>
</dbReference>
<evidence type="ECO:0000313" key="4">
    <source>
        <dbReference type="Proteomes" id="UP000829756"/>
    </source>
</evidence>
<dbReference type="KEGG" id="usu:LVJ78_00460"/>
<accession>A0AAE9GXJ7</accession>
<keyword evidence="3" id="KW-1185">Reference proteome</keyword>
<keyword evidence="1" id="KW-0378">Hydrolase</keyword>
<dbReference type="GO" id="GO:0051603">
    <property type="term" value="P:proteolysis involved in protein catabolic process"/>
    <property type="evidence" value="ECO:0007669"/>
    <property type="project" value="InterPro"/>
</dbReference>
<dbReference type="InterPro" id="IPR001353">
    <property type="entry name" value="Proteasome_sua/b"/>
</dbReference>
<protein>
    <submittedName>
        <fullName evidence="2">Peptidase</fullName>
    </submittedName>
    <submittedName>
        <fullName evidence="1">Proteasome-type protease</fullName>
    </submittedName>
</protein>
<evidence type="ECO:0000313" key="3">
    <source>
        <dbReference type="Proteomes" id="UP000294721"/>
    </source>
</evidence>
<dbReference type="EMBL" id="SLXE01000011">
    <property type="protein sequence ID" value="TCP06460.1"/>
    <property type="molecule type" value="Genomic_DNA"/>
</dbReference>
<dbReference type="Pfam" id="PF00227">
    <property type="entry name" value="Proteasome"/>
    <property type="match status" value="1"/>
</dbReference>
<dbReference type="EMBL" id="CP091507">
    <property type="protein sequence ID" value="UOO79543.1"/>
    <property type="molecule type" value="Genomic_DNA"/>
</dbReference>
<gene>
    <name evidence="1" type="ORF">EV680_11114</name>
    <name evidence="2" type="ORF">LVJ78_00460</name>
</gene>
<evidence type="ECO:0000313" key="1">
    <source>
        <dbReference type="EMBL" id="TCP06460.1"/>
    </source>
</evidence>